<dbReference type="InterPro" id="IPR014821">
    <property type="entry name" value="Ins145_P3_rcpt"/>
</dbReference>
<gene>
    <name evidence="16" type="ORF">H257_04628</name>
</gene>
<feature type="transmembrane region" description="Helical" evidence="14">
    <location>
        <begin position="2433"/>
        <end position="2458"/>
    </location>
</feature>
<evidence type="ECO:0000256" key="13">
    <source>
        <dbReference type="SAM" id="MobiDB-lite"/>
    </source>
</evidence>
<dbReference type="STRING" id="112090.W4GSY5"/>
<dbReference type="OrthoDB" id="300855at2759"/>
<evidence type="ECO:0000256" key="6">
    <source>
        <dbReference type="ARBA" id="ARBA00022824"/>
    </source>
</evidence>
<evidence type="ECO:0000256" key="7">
    <source>
        <dbReference type="ARBA" id="ARBA00022989"/>
    </source>
</evidence>
<evidence type="ECO:0000256" key="3">
    <source>
        <dbReference type="ARBA" id="ARBA00022448"/>
    </source>
</evidence>
<dbReference type="InterPro" id="IPR013662">
    <property type="entry name" value="RIH_assoc-dom"/>
</dbReference>
<feature type="transmembrane region" description="Helical" evidence="14">
    <location>
        <begin position="2519"/>
        <end position="2541"/>
    </location>
</feature>
<feature type="compositionally biased region" description="Polar residues" evidence="13">
    <location>
        <begin position="2019"/>
        <end position="2034"/>
    </location>
</feature>
<dbReference type="GO" id="GO:0005220">
    <property type="term" value="F:inositol 1,4,5-trisphosphate-gated calcium channel activity"/>
    <property type="evidence" value="ECO:0007669"/>
    <property type="project" value="InterPro"/>
</dbReference>
<dbReference type="InterPro" id="IPR005821">
    <property type="entry name" value="Ion_trans_dom"/>
</dbReference>
<dbReference type="InterPro" id="IPR015925">
    <property type="entry name" value="Ryanodine_IP3_receptor"/>
</dbReference>
<reference evidence="16" key="1">
    <citation type="submission" date="2013-12" db="EMBL/GenBank/DDBJ databases">
        <title>The Genome Sequence of Aphanomyces astaci APO3.</title>
        <authorList>
            <consortium name="The Broad Institute Genomics Platform"/>
            <person name="Russ C."/>
            <person name="Tyler B."/>
            <person name="van West P."/>
            <person name="Dieguez-Uribeondo J."/>
            <person name="Young S.K."/>
            <person name="Zeng Q."/>
            <person name="Gargeya S."/>
            <person name="Fitzgerald M."/>
            <person name="Abouelleil A."/>
            <person name="Alvarado L."/>
            <person name="Chapman S.B."/>
            <person name="Gainer-Dewar J."/>
            <person name="Goldberg J."/>
            <person name="Griggs A."/>
            <person name="Gujja S."/>
            <person name="Hansen M."/>
            <person name="Howarth C."/>
            <person name="Imamovic A."/>
            <person name="Ireland A."/>
            <person name="Larimer J."/>
            <person name="McCowan C."/>
            <person name="Murphy C."/>
            <person name="Pearson M."/>
            <person name="Poon T.W."/>
            <person name="Priest M."/>
            <person name="Roberts A."/>
            <person name="Saif S."/>
            <person name="Shea T."/>
            <person name="Sykes S."/>
            <person name="Wortman J."/>
            <person name="Nusbaum C."/>
            <person name="Birren B."/>
        </authorList>
    </citation>
    <scope>NUCLEOTIDE SEQUENCE [LARGE SCALE GENOMIC DNA]</scope>
    <source>
        <strain evidence="16">APO3</strain>
    </source>
</reference>
<dbReference type="RefSeq" id="XP_009827521.1">
    <property type="nucleotide sequence ID" value="XM_009829219.1"/>
</dbReference>
<dbReference type="SUPFAM" id="SSF82109">
    <property type="entry name" value="MIR domain"/>
    <property type="match status" value="2"/>
</dbReference>
<evidence type="ECO:0000256" key="1">
    <source>
        <dbReference type="ARBA" id="ARBA00004477"/>
    </source>
</evidence>
<evidence type="ECO:0000256" key="5">
    <source>
        <dbReference type="ARBA" id="ARBA00022737"/>
    </source>
</evidence>
<feature type="region of interest" description="Disordered" evidence="13">
    <location>
        <begin position="2014"/>
        <end position="2039"/>
    </location>
</feature>
<keyword evidence="3" id="KW-0813">Transport</keyword>
<evidence type="ECO:0000256" key="12">
    <source>
        <dbReference type="ARBA" id="ARBA00023303"/>
    </source>
</evidence>
<dbReference type="InterPro" id="IPR016093">
    <property type="entry name" value="MIR_motif"/>
</dbReference>
<keyword evidence="12" id="KW-0407">Ion channel</keyword>
<feature type="transmembrane region" description="Helical" evidence="14">
    <location>
        <begin position="2627"/>
        <end position="2651"/>
    </location>
</feature>
<dbReference type="Pfam" id="PF01365">
    <property type="entry name" value="RYDR_ITPR"/>
    <property type="match status" value="1"/>
</dbReference>
<keyword evidence="8" id="KW-0406">Ion transport</keyword>
<dbReference type="PANTHER" id="PTHR13715">
    <property type="entry name" value="RYANODINE RECEPTOR AND IP3 RECEPTOR"/>
    <property type="match status" value="1"/>
</dbReference>
<comment type="subcellular location">
    <subcellularLocation>
        <location evidence="1">Endoplasmic reticulum membrane</location>
        <topology evidence="1">Multi-pass membrane protein</topology>
    </subcellularLocation>
</comment>
<proteinExistence type="inferred from homology"/>
<feature type="transmembrane region" description="Helical" evidence="14">
    <location>
        <begin position="2711"/>
        <end position="2733"/>
    </location>
</feature>
<dbReference type="Pfam" id="PF08454">
    <property type="entry name" value="RIH_assoc"/>
    <property type="match status" value="1"/>
</dbReference>
<keyword evidence="5" id="KW-0677">Repeat</keyword>
<dbReference type="Pfam" id="PF00520">
    <property type="entry name" value="Ion_trans"/>
    <property type="match status" value="1"/>
</dbReference>
<evidence type="ECO:0000259" key="15">
    <source>
        <dbReference type="PROSITE" id="PS50919"/>
    </source>
</evidence>
<evidence type="ECO:0000256" key="14">
    <source>
        <dbReference type="SAM" id="Phobius"/>
    </source>
</evidence>
<organism evidence="16">
    <name type="scientific">Aphanomyces astaci</name>
    <name type="common">Crayfish plague agent</name>
    <dbReference type="NCBI Taxonomy" id="112090"/>
    <lineage>
        <taxon>Eukaryota</taxon>
        <taxon>Sar</taxon>
        <taxon>Stramenopiles</taxon>
        <taxon>Oomycota</taxon>
        <taxon>Saprolegniomycetes</taxon>
        <taxon>Saprolegniales</taxon>
        <taxon>Verrucalvaceae</taxon>
        <taxon>Aphanomyces</taxon>
    </lineage>
</organism>
<dbReference type="InterPro" id="IPR000493">
    <property type="entry name" value="InsP3_rcpt"/>
</dbReference>
<dbReference type="PRINTS" id="PR00779">
    <property type="entry name" value="INSP3RECEPTR"/>
</dbReference>
<dbReference type="CDD" id="cd23280">
    <property type="entry name" value="beta-trefoil_MIR_itr-1-like"/>
    <property type="match status" value="1"/>
</dbReference>
<feature type="region of interest" description="Disordered" evidence="13">
    <location>
        <begin position="866"/>
        <end position="896"/>
    </location>
</feature>
<dbReference type="GO" id="GO:0005789">
    <property type="term" value="C:endoplasmic reticulum membrane"/>
    <property type="evidence" value="ECO:0007669"/>
    <property type="project" value="UniProtKB-SubCell"/>
</dbReference>
<evidence type="ECO:0000256" key="11">
    <source>
        <dbReference type="ARBA" id="ARBA00023286"/>
    </source>
</evidence>
<dbReference type="PROSITE" id="PS50919">
    <property type="entry name" value="MIR"/>
    <property type="match status" value="2"/>
</dbReference>
<evidence type="ECO:0000313" key="16">
    <source>
        <dbReference type="EMBL" id="ETV82850.1"/>
    </source>
</evidence>
<dbReference type="EMBL" id="KI913121">
    <property type="protein sequence ID" value="ETV82850.1"/>
    <property type="molecule type" value="Genomic_DNA"/>
</dbReference>
<dbReference type="Gene3D" id="2.80.10.50">
    <property type="match status" value="2"/>
</dbReference>
<dbReference type="Pfam" id="PF08709">
    <property type="entry name" value="Ins145_P3_rec"/>
    <property type="match status" value="1"/>
</dbReference>
<keyword evidence="11" id="KW-1071">Ligand-gated ion channel</keyword>
<accession>W4GSY5</accession>
<keyword evidence="9 14" id="KW-0472">Membrane</keyword>
<evidence type="ECO:0000256" key="10">
    <source>
        <dbReference type="ARBA" id="ARBA00023170"/>
    </source>
</evidence>
<feature type="transmembrane region" description="Helical" evidence="14">
    <location>
        <begin position="2561"/>
        <end position="2577"/>
    </location>
</feature>
<evidence type="ECO:0000256" key="8">
    <source>
        <dbReference type="ARBA" id="ARBA00023065"/>
    </source>
</evidence>
<feature type="transmembrane region" description="Helical" evidence="14">
    <location>
        <begin position="2584"/>
        <end position="2607"/>
    </location>
</feature>
<evidence type="ECO:0000256" key="2">
    <source>
        <dbReference type="ARBA" id="ARBA00009453"/>
    </source>
</evidence>
<comment type="similarity">
    <text evidence="2">Belongs to the InsP3 receptor family.</text>
</comment>
<dbReference type="GeneID" id="20806624"/>
<feature type="domain" description="MIR" evidence="15">
    <location>
        <begin position="299"/>
        <end position="363"/>
    </location>
</feature>
<evidence type="ECO:0000256" key="4">
    <source>
        <dbReference type="ARBA" id="ARBA00022692"/>
    </source>
</evidence>
<keyword evidence="7 14" id="KW-1133">Transmembrane helix</keyword>
<keyword evidence="6" id="KW-0256">Endoplasmic reticulum</keyword>
<feature type="compositionally biased region" description="Polar residues" evidence="13">
    <location>
        <begin position="878"/>
        <end position="895"/>
    </location>
</feature>
<feature type="transmembrane region" description="Helical" evidence="14">
    <location>
        <begin position="2672"/>
        <end position="2691"/>
    </location>
</feature>
<dbReference type="GO" id="GO:0070679">
    <property type="term" value="F:inositol 1,4,5 trisphosphate binding"/>
    <property type="evidence" value="ECO:0007669"/>
    <property type="project" value="InterPro"/>
</dbReference>
<sequence>MPGSAIATRRKSNVVYEGDIMYLAIDGDDGNVHSDGFVDEGLTALGNANNLHGEGCLFKILPKLSYEAHKALRHATVVPGSEKHVLLTQQVKVEVEANASIVARIGTGAGQPVVFGQPIQLQHVVSGKFLTSHSKALADMDKSCMKVSLQAHGSSKSWFTFIPRYRHRVIGQPLTFQETVCLVRSKSHSLYVHLSRSVNGHGEVNVHHKATDMKLVSYHSSRRATTTTTGLRFGKLYRLYHVEGKAFVALSANPSSEQAVTKPPYLRYIVPDSAYVDDVNMTVKSMFVLERSSNPLEGGDLVEFASPIRFRHLVTGRYLAVAIDPPAIETEVNVEHMQDKQTVLRLHSTTRQDAGTAFYLTPSGGDSQTVYRIETQARGGVKYRLHNPNRPKPNRSGKATASGHVVATTDLSDQDVFHLVEVAEADVHDTHLLLSVTTHLRHHFNLQDALDRGNSVSFESMKIPLTALRLLLAFFGGQSAASIKPASTSNSTDHHHTQRQDKARQVKLIDTLFAMLRVVPANHLDMSQIAVNPRRRVIHRLHQLINTVLEHLLRENVANKHYITTRSVVSPTSPSSSATTYLDEIMHAIGSETGAKRVYCRAFENNVDLLEHRVNMRLVAASFRRLQDKGVRAMGMLPFLATICSCHGRTIPANQELIARALYSIDPDVPFARYNLVVEVASCAATDRCFITNSMKSMALTIPQCMESHGIDWKPPGHEMAEQGARNIAISWKSCSGWQPGANALYHAPEELGLPLELTAVVSEDLAQYRLSYLSPELLFMEQNQGVAALDGDSDPSIPSIFDTFSMKNLIEPTVPHGKNGLITKDPMFPGAPNKTGEKMKPSEVLQATTTCEKSEGLQLVLIGGSASTRTPEPYEPNNASKADTARATESTPSVPHTGPKWVLLEHIAWTLQPQTLYPLLFNINKKDMIPWSELEAKMPRTTRDHFIRLRDLAQYFQLQLDLLVELVRGGSASSIQVVTRQFSYTMLLGAISNERLPHCLRTAFGLLMHHCYVHVFPHEPIVSGSRVFVYEDIPKLNTKRHTTLPCTAFQLDAGHPAVAIGLATKDDFLSYPHPNKLSVLQAVLFSIVAKFSATPVHQLTVESTAFLRALLHMLHDLLRFGFYADVDMQKRLVGLLMGLLDGRNTGTLHDDQRYRRTPLHDAMTTTKSQICHILSTLHTMWRDIEVTRVMSFFKHVYLEPTSKWSAALHKKRHGVVRVSDVVKLLDDPSLDLLVLSNGTLDFICVDLIMYDDKVLVHEAMKLMIQANTRREQVLRAVMDCLLVYSSPPSRGASVGGLKASPGYHVFKELRGMLPTLKYNVSLAQSPAMTADLAAVLTTLRAMVVQLTGCCVDTSPTGLSVPLGGSRKSSFWGMVTPVSTTRHKFPNYEKQRVVLHLRVHEQVIPLLQLQARDDVATELAAVQAAVCDFLTHLVQQHPAGQHAIFKHLPTLWPRFDDVSGMGDVLIALLMHNATLCKNLPEEAMWKMVRILDGHCQRLARRPDRAAAPITSKGHRGSPTSESFQVVCQIFDFVMVYMAPNEMPCASNQRLWLDVFTHAQFTHTVPPFAAGIEYWMDVLSDEIIESAGYRALVDAVQSPDQPHQLHYFQKVLVLMGLSCRGRNLPCEVKCQQTYPLNLILTLLLDAKMPMGLKYVASRYLTLVFLHADGFTELTSLQSPMWRLLMQSSNTIADFAASNSQRFLYRSDDRNFQDLYSEYVYFGLLDVVTCFFARVFRPAAHHIHVDGQITAIRTALATALAALAERSAADAAQSKVCHNCRVAVGLVESTSGTFSTTAAGRGRVLRRDDSAKLQMQSSPYDRFKLELSVDDAIQATLTSEFHALIRRWEAIDIERHSHSSNVTQRLFCTKIIEFVEANPTSGCVVDALKILHELCAKHHVSADDKKVMAEVDVEEAMDKHTTMQTFLASCGAARMVVHVIATSSRAPVVLCAIRLASELLYGGNIDVQTLVIDSLVARQDDRFFVQVDKLLRHEIDRVKEARRLTKLMGEVRPEFRRRGSEITSSQKPKATVTTSRPLMGGSPHAVGDDDHNVSADLVIQFLTQCAKGHFRRMQTAMLTQSGLGHPSTVKNVNILASVVAFMSILVKDELTLASLPLEDGESLVQCWAFLAVYMQGPCKENQEYLLQSSPMVELFRKTLKVHLVVPLTAHPVDNDGVQIVVEKLLKGHATKAMVSALEGRMTSASITRLCSGLEVGAIKRRLVEIHEQFQLEKDKHVQDVTWDERFLEEGLDLITLAKVAFGASFDVADMPMRVKRVNFVSEDAYVVAKRAWQESMRFYTAHAFFASMHHSVEIWWGADIGIETVYFALPSHCRMLACLGPKKDRLLNELNYKSNDRLKQFVKATYGFDQEMQHMEVLSTFKLYNVVRPYIPHFKTASFFLAISMNVIMVVAVARDDTRTHFIMKPQPLFDAQTVMGNFQVFFSLCVLMFILVISVPLVFRRRWNVRTKHAMLEYKLHRSIGSLDSVLDLDELKIQVEVRVEQSRVWWAHLHASYGTFGKLICLVLLLQFTLMQATPNLPSWLPVALLMLPFIQSTRMYLENGSGYGAFIFTALYDVVLDKYTAFYFFYFAISVGGLIVHPFMYMFHLFDIVMMSPTLQNVVASVTKPGRVLLLTTLLGLCGIYFFAMLLFFAQPTDAVDQVNHVAYCKTLMDCFALCVHRGIPHIGGVGYILSDGFHNPPQFLDRTHYWSRIVYDVAFFAFAVIMLNMIFGITVDTFSDLRTDSADRAELKMNQCFVCGQARAVFDNHYIQRGLPNGFQKHIDEEHNMWHYMYFLVHVNSKHLIECNGPEAYVKKLLVKEDLSWFPQGKAACLDATNTRQSVKDDLVQIKSQLQSLGLQSEVVADLFQRKRDSKAKNATRAV</sequence>
<dbReference type="PANTHER" id="PTHR13715:SF99">
    <property type="entry name" value="INOSITOL 1,4,5-TRISPHOSPHATE RECEPTOR-LIKE PROTEIN A"/>
    <property type="match status" value="1"/>
</dbReference>
<dbReference type="InterPro" id="IPR000699">
    <property type="entry name" value="RIH_dom"/>
</dbReference>
<name>W4GSY5_APHAT</name>
<evidence type="ECO:0000256" key="9">
    <source>
        <dbReference type="ARBA" id="ARBA00023136"/>
    </source>
</evidence>
<keyword evidence="4 14" id="KW-0812">Transmembrane</keyword>
<dbReference type="InterPro" id="IPR036300">
    <property type="entry name" value="MIR_dom_sf"/>
</dbReference>
<dbReference type="VEuPathDB" id="FungiDB:H257_04628"/>
<keyword evidence="10" id="KW-0675">Receptor</keyword>
<protein>
    <recommendedName>
        <fullName evidence="15">MIR domain-containing protein</fullName>
    </recommendedName>
</protein>
<dbReference type="SMART" id="SM00472">
    <property type="entry name" value="MIR"/>
    <property type="match status" value="2"/>
</dbReference>
<feature type="domain" description="MIR" evidence="15">
    <location>
        <begin position="110"/>
        <end position="164"/>
    </location>
</feature>